<evidence type="ECO:0000313" key="3">
    <source>
        <dbReference type="EMBL" id="MEN3324167.1"/>
    </source>
</evidence>
<reference evidence="3 4" key="1">
    <citation type="submission" date="2024-01" db="EMBL/GenBank/DDBJ databases">
        <title>Mariniflexile litorale sp. nov., isolated from the shallow sediments of the Sea of Japan.</title>
        <authorList>
            <person name="Romanenko L."/>
            <person name="Bystritskaya E."/>
            <person name="Isaeva M."/>
        </authorList>
    </citation>
    <scope>NUCLEOTIDE SEQUENCE [LARGE SCALE GENOMIC DNA]</scope>
    <source>
        <strain evidence="3 4">KCTC 32427</strain>
    </source>
</reference>
<sequence>MKKNKKQFSILIPEVDSNLLLFVINCLSQIKEFKLFVIVNKPFEEIKYSRNISHYTYYPKFSDETKWLSSIEKEVNEHNIDIVMPINEYGIQTLIKHKNNISYASKLVLLPSIESFIISNNKGLLWKHMITYKIPCPDTFLYNKNEFHSENLLEYPLLIKPLEGFGGGEGIHIFKNKEELNNYYSSNKNKYPYLIQNYIDGYDIDCSVLCENGEVISYTIQKGILFGEHAFAPKAGLEFLYEPDLLEVVKDLMKTLNWSGVAHIDLRFDNKDKKFKVIEINPRFWRSVEASEIAGVNFPYLYILKSLNEEFEIPKYKEIKYLDLLGLKKMIKKNIFFLFNTRFILNNTPIKYYLKDPIPFAYMFYYKLKNMFSFRF</sequence>
<dbReference type="PANTHER" id="PTHR21621:SF0">
    <property type="entry name" value="BETA-CITRYLGLUTAMATE SYNTHASE B-RELATED"/>
    <property type="match status" value="1"/>
</dbReference>
<dbReference type="EMBL" id="JAZHYP010000004">
    <property type="protein sequence ID" value="MEN3324167.1"/>
    <property type="molecule type" value="Genomic_DNA"/>
</dbReference>
<dbReference type="InterPro" id="IPR003806">
    <property type="entry name" value="ATP-grasp_PylC-type"/>
</dbReference>
<dbReference type="Proteomes" id="UP001416393">
    <property type="component" value="Unassembled WGS sequence"/>
</dbReference>
<dbReference type="PROSITE" id="PS50975">
    <property type="entry name" value="ATP_GRASP"/>
    <property type="match status" value="1"/>
</dbReference>
<proteinExistence type="predicted"/>
<dbReference type="PANTHER" id="PTHR21621">
    <property type="entry name" value="RIBOSOMAL PROTEIN S6 MODIFICATION PROTEIN"/>
    <property type="match status" value="1"/>
</dbReference>
<dbReference type="InterPro" id="IPR011761">
    <property type="entry name" value="ATP-grasp"/>
</dbReference>
<gene>
    <name evidence="3" type="ORF">VP395_10535</name>
</gene>
<name>A0ABV0AD77_9FLAO</name>
<organism evidence="3 4">
    <name type="scientific">Mariniflexile soesokkakense</name>
    <dbReference type="NCBI Taxonomy" id="1343160"/>
    <lineage>
        <taxon>Bacteria</taxon>
        <taxon>Pseudomonadati</taxon>
        <taxon>Bacteroidota</taxon>
        <taxon>Flavobacteriia</taxon>
        <taxon>Flavobacteriales</taxon>
        <taxon>Flavobacteriaceae</taxon>
        <taxon>Mariniflexile</taxon>
    </lineage>
</organism>
<dbReference type="Gene3D" id="3.30.470.20">
    <property type="entry name" value="ATP-grasp fold, B domain"/>
    <property type="match status" value="1"/>
</dbReference>
<accession>A0ABV0AD77</accession>
<evidence type="ECO:0000256" key="1">
    <source>
        <dbReference type="PROSITE-ProRule" id="PRU00409"/>
    </source>
</evidence>
<evidence type="ECO:0000259" key="2">
    <source>
        <dbReference type="PROSITE" id="PS50975"/>
    </source>
</evidence>
<feature type="domain" description="ATP-grasp" evidence="2">
    <location>
        <begin position="126"/>
        <end position="307"/>
    </location>
</feature>
<dbReference type="InterPro" id="IPR013815">
    <property type="entry name" value="ATP_grasp_subdomain_1"/>
</dbReference>
<dbReference type="SUPFAM" id="SSF56059">
    <property type="entry name" value="Glutathione synthetase ATP-binding domain-like"/>
    <property type="match status" value="1"/>
</dbReference>
<keyword evidence="4" id="KW-1185">Reference proteome</keyword>
<dbReference type="Pfam" id="PF02655">
    <property type="entry name" value="ATP-grasp_3"/>
    <property type="match status" value="1"/>
</dbReference>
<dbReference type="RefSeq" id="WP_346241973.1">
    <property type="nucleotide sequence ID" value="NZ_JAZHYP010000004.1"/>
</dbReference>
<evidence type="ECO:0000313" key="4">
    <source>
        <dbReference type="Proteomes" id="UP001416393"/>
    </source>
</evidence>
<protein>
    <submittedName>
        <fullName evidence="3">ATP-grasp domain-containing protein</fullName>
    </submittedName>
</protein>
<keyword evidence="1" id="KW-0547">Nucleotide-binding</keyword>
<dbReference type="Gene3D" id="3.30.1490.20">
    <property type="entry name" value="ATP-grasp fold, A domain"/>
    <property type="match status" value="1"/>
</dbReference>
<keyword evidence="1" id="KW-0067">ATP-binding</keyword>
<comment type="caution">
    <text evidence="3">The sequence shown here is derived from an EMBL/GenBank/DDBJ whole genome shotgun (WGS) entry which is preliminary data.</text>
</comment>